<keyword evidence="4" id="KW-0812">Transmembrane</keyword>
<evidence type="ECO:0000313" key="6">
    <source>
        <dbReference type="WBParaSite" id="TREG1_70590.1"/>
    </source>
</evidence>
<organism evidence="5 6">
    <name type="scientific">Trichobilharzia regenti</name>
    <name type="common">Nasal bird schistosome</name>
    <dbReference type="NCBI Taxonomy" id="157069"/>
    <lineage>
        <taxon>Eukaryota</taxon>
        <taxon>Metazoa</taxon>
        <taxon>Spiralia</taxon>
        <taxon>Lophotrochozoa</taxon>
        <taxon>Platyhelminthes</taxon>
        <taxon>Trematoda</taxon>
        <taxon>Digenea</taxon>
        <taxon>Strigeidida</taxon>
        <taxon>Schistosomatoidea</taxon>
        <taxon>Schistosomatidae</taxon>
        <taxon>Trichobilharzia</taxon>
    </lineage>
</organism>
<feature type="transmembrane region" description="Helical" evidence="4">
    <location>
        <begin position="12"/>
        <end position="32"/>
    </location>
</feature>
<dbReference type="InterPro" id="IPR032675">
    <property type="entry name" value="LRR_dom_sf"/>
</dbReference>
<feature type="compositionally biased region" description="Low complexity" evidence="3">
    <location>
        <begin position="701"/>
        <end position="735"/>
    </location>
</feature>
<dbReference type="SUPFAM" id="SSF52047">
    <property type="entry name" value="RNI-like"/>
    <property type="match status" value="2"/>
</dbReference>
<feature type="compositionally biased region" description="Low complexity" evidence="3">
    <location>
        <begin position="421"/>
        <end position="437"/>
    </location>
</feature>
<dbReference type="WBParaSite" id="TREG1_70590.1">
    <property type="protein sequence ID" value="TREG1_70590.1"/>
    <property type="gene ID" value="TREG1_70590"/>
</dbReference>
<dbReference type="SMART" id="SM00368">
    <property type="entry name" value="LRR_RI"/>
    <property type="match status" value="6"/>
</dbReference>
<evidence type="ECO:0000256" key="1">
    <source>
        <dbReference type="ARBA" id="ARBA00022614"/>
    </source>
</evidence>
<dbReference type="PANTHER" id="PTHR24112">
    <property type="entry name" value="LEUCINE-RICH REPEAT, ISOFORM F-RELATED"/>
    <property type="match status" value="1"/>
</dbReference>
<proteinExistence type="predicted"/>
<feature type="compositionally biased region" description="Low complexity" evidence="3">
    <location>
        <begin position="299"/>
        <end position="326"/>
    </location>
</feature>
<evidence type="ECO:0000313" key="5">
    <source>
        <dbReference type="Proteomes" id="UP000050795"/>
    </source>
</evidence>
<accession>A0AA85K3E6</accession>
<feature type="compositionally biased region" description="Low complexity" evidence="3">
    <location>
        <begin position="742"/>
        <end position="775"/>
    </location>
</feature>
<sequence length="1050" mass="116707">MQQRHGVMGGQTYFLAHSIISVLISSHSALVLKVSELLILFGRSNSDASCKVKRRVRFPEDDALISDYLEPFRLVPDNCSSEELLAAYLSSCYQYKVAPIEFLLEQLKGIDLSICNERYSRLSLRGIRLNRFHIETMEEIFRRVHFREIDLEHTFLDEQSASSLFDMLLHYESCTDLGISLNLDRAVTSQAWNRLVTYIRKSFALRHFTLSHTPLDIGNFLGLSFYGLCVERLSFIDCSLSGPGLFGLAQWLRVLLSSSSLHPPVRDRSTSSGGGMHKYRGWKHRMHSHSVFFPLPNKNTTPPTTTSSTTTTTTANNSTGATSDTASITSPASAVVAATARTKITGDVHKPSVWELKLCLTNNKLIATDAETLVPLIRHQLLVPVIPQTKLNIISNNTNHDDSSDKLINDSCKKIPKLQKSNSLSSPSSLSSSSSLTPGNNLPVGGIGYLHELDLSHNNLGDDGLGILCTGLLQAYRNRLRDRSATPNNQESIEKAVSCSSSLSESLNESELQETKPETADTNIPLMKVRGLERLSLVNNNLGIHGMQSLALVLMQTPESLVSLIGGLVSLDLSCNMNIGDKGVEILSEGLIRNHSLKELYLRSIRMSFPGIFALSSFLTESKCLKHLDIRNNDLDLASLMALSKTLYINRTLTSLFTDARRPLTRELYIADKDKELFDSLVKNIEANLRRNRLEPEPHNNDNNNNNNNNNSNNNNSNNNETSNDQNINSSNNSSGKDVAYTNTDTTTSINNNSNNDNPTVDVVNQSVSSQQSDSVITNISSPVDDDSNNNDHQSIMNNHDVLPVEKTEYSEEMLIATDDITPVHESDNNNNNNNNSNNISDDVCKVNDENESVEGMLNDHLKYPMNSIDGDNDPLYELTDHFMNSKPSPPPPTTTTESTAEYADITNVNDRILKLSVDELTEDGDEEDKLITIPLSNDTSNSIIPNIQTDNQYELSNNSNDADLFNLKSAGNLFPVDTVKQNYNNINNSIDPSVHINNDNSNEGIYHKNVNKQKLKKNKRNTVELLLLFFLNPVYCPPIGCDYLCIQCK</sequence>
<feature type="region of interest" description="Disordered" evidence="3">
    <location>
        <begin position="691"/>
        <end position="775"/>
    </location>
</feature>
<feature type="compositionally biased region" description="Basic and acidic residues" evidence="3">
    <location>
        <begin position="691"/>
        <end position="700"/>
    </location>
</feature>
<dbReference type="AlphaFoldDB" id="A0AA85K3E6"/>
<evidence type="ECO:0000256" key="2">
    <source>
        <dbReference type="ARBA" id="ARBA00022737"/>
    </source>
</evidence>
<evidence type="ECO:0000256" key="3">
    <source>
        <dbReference type="SAM" id="MobiDB-lite"/>
    </source>
</evidence>
<dbReference type="Proteomes" id="UP000050795">
    <property type="component" value="Unassembled WGS sequence"/>
</dbReference>
<keyword evidence="2" id="KW-0677">Repeat</keyword>
<keyword evidence="4" id="KW-0472">Membrane</keyword>
<dbReference type="Gene3D" id="3.80.10.10">
    <property type="entry name" value="Ribonuclease Inhibitor"/>
    <property type="match status" value="2"/>
</dbReference>
<reference evidence="5" key="1">
    <citation type="submission" date="2022-06" db="EMBL/GenBank/DDBJ databases">
        <authorList>
            <person name="Berger JAMES D."/>
            <person name="Berger JAMES D."/>
        </authorList>
    </citation>
    <scope>NUCLEOTIDE SEQUENCE [LARGE SCALE GENOMIC DNA]</scope>
</reference>
<protein>
    <submittedName>
        <fullName evidence="6">Uncharacterized protein</fullName>
    </submittedName>
</protein>
<dbReference type="InterPro" id="IPR051279">
    <property type="entry name" value="PP1-Reg/Actin-Interact_Protein"/>
</dbReference>
<dbReference type="PANTHER" id="PTHR24112:SF9">
    <property type="entry name" value="PROTEIN PHOSPHATASE 1 REGULATORY SUBUNIT 37"/>
    <property type="match status" value="1"/>
</dbReference>
<reference evidence="6" key="2">
    <citation type="submission" date="2023-11" db="UniProtKB">
        <authorList>
            <consortium name="WormBaseParasite"/>
        </authorList>
    </citation>
    <scope>IDENTIFICATION</scope>
</reference>
<feature type="region of interest" description="Disordered" evidence="3">
    <location>
        <begin position="293"/>
        <end position="326"/>
    </location>
</feature>
<evidence type="ECO:0000256" key="4">
    <source>
        <dbReference type="SAM" id="Phobius"/>
    </source>
</evidence>
<keyword evidence="4" id="KW-1133">Transmembrane helix</keyword>
<name>A0AA85K3E6_TRIRE</name>
<keyword evidence="5" id="KW-1185">Reference proteome</keyword>
<feature type="region of interest" description="Disordered" evidence="3">
    <location>
        <begin position="418"/>
        <end position="437"/>
    </location>
</feature>
<keyword evidence="1" id="KW-0433">Leucine-rich repeat</keyword>